<name>B3TK35_HALDV</name>
<dbReference type="EMBL" id="EU244346">
    <property type="protein sequence ID" value="ABY87363.1"/>
    <property type="molecule type" value="mRNA"/>
</dbReference>
<sequence>MFWPSPEESVTVNGGAKTHNMFQASMFGLKPVVLDLSVSVDDAQKAQLVCAVAAVTSHFVQQFVKMAVNLNQSGVALQKLACQPMASEIALWKHHESVG</sequence>
<organism evidence="1">
    <name type="scientific">Haliotis diversicolor</name>
    <name type="common">Abalone</name>
    <name type="synonym">Sulculus diversicolor</name>
    <dbReference type="NCBI Taxonomy" id="36095"/>
    <lineage>
        <taxon>Eukaryota</taxon>
        <taxon>Metazoa</taxon>
        <taxon>Spiralia</taxon>
        <taxon>Lophotrochozoa</taxon>
        <taxon>Mollusca</taxon>
        <taxon>Gastropoda</taxon>
        <taxon>Vetigastropoda</taxon>
        <taxon>Lepetellida</taxon>
        <taxon>Haliotoidea</taxon>
        <taxon>Haliotidae</taxon>
        <taxon>Haliotis</taxon>
    </lineage>
</organism>
<evidence type="ECO:0000313" key="1">
    <source>
        <dbReference type="EMBL" id="ABY87363.1"/>
    </source>
</evidence>
<reference evidence="1" key="1">
    <citation type="submission" date="2007-10" db="EMBL/GenBank/DDBJ databases">
        <authorList>
            <person name="Ren H.-L."/>
            <person name="Wang K.-J."/>
            <person name="Xu D.-D."/>
            <person name="Cai L."/>
            <person name="Lin Z.-Y."/>
            <person name="Yang M."/>
            <person name="Qiao K."/>
            <person name="Zhang N."/>
        </authorList>
    </citation>
    <scope>NUCLEOTIDE SEQUENCE</scope>
</reference>
<reference evidence="1" key="2">
    <citation type="journal article" date="2008" name="Dev. Comp. Immunol.">
        <title>Identification of the up-regulated expression genes in hemocytes of variously colored abalone (Haliotis diversicolor Reeve, 1846) challenged with bacteria.</title>
        <authorList>
            <person name="Wang K.J."/>
            <person name="Ren H.L."/>
            <person name="Xu D.D."/>
            <person name="Cai L."/>
            <person name="Yang M."/>
        </authorList>
    </citation>
    <scope>NUCLEOTIDE SEQUENCE</scope>
</reference>
<accession>B3TK35</accession>
<dbReference type="AlphaFoldDB" id="B3TK35"/>
<proteinExistence type="evidence at transcript level"/>
<protein>
    <submittedName>
        <fullName evidence="1">Uncharacterized protein</fullName>
    </submittedName>
</protein>